<gene>
    <name evidence="12" type="ORF">GV68_19520</name>
</gene>
<dbReference type="SMART" id="SM00984">
    <property type="entry name" value="UDPG_MGDP_dh_C"/>
    <property type="match status" value="1"/>
</dbReference>
<feature type="binding site" evidence="9">
    <location>
        <position position="306"/>
    </location>
    <ligand>
        <name>substrate</name>
    </ligand>
</feature>
<dbReference type="EMBL" id="JOKJ01000041">
    <property type="protein sequence ID" value="KEQ02875.1"/>
    <property type="molecule type" value="Genomic_DNA"/>
</dbReference>
<dbReference type="OrthoDB" id="9803238at2"/>
<dbReference type="PIRSF" id="PIRSF500134">
    <property type="entry name" value="UDPglc_DH_bac"/>
    <property type="match status" value="1"/>
</dbReference>
<name>A0A922NXF0_9HYPH</name>
<dbReference type="SUPFAM" id="SSF51735">
    <property type="entry name" value="NAD(P)-binding Rossmann-fold domains"/>
    <property type="match status" value="1"/>
</dbReference>
<feature type="binding site" evidence="10">
    <location>
        <position position="145"/>
    </location>
    <ligand>
        <name>NAD(+)</name>
        <dbReference type="ChEBI" id="CHEBI:57540"/>
    </ligand>
</feature>
<evidence type="ECO:0000256" key="5">
    <source>
        <dbReference type="ARBA" id="ARBA00023027"/>
    </source>
</evidence>
<feature type="binding site" evidence="10">
    <location>
        <position position="118"/>
    </location>
    <ligand>
        <name>NAD(+)</name>
        <dbReference type="ChEBI" id="CHEBI:57540"/>
    </ligand>
</feature>
<protein>
    <recommendedName>
        <fullName evidence="3 7">UDP-glucose 6-dehydrogenase</fullName>
        <ecNumber evidence="3 7">1.1.1.22</ecNumber>
    </recommendedName>
</protein>
<comment type="pathway">
    <text evidence="1">Nucleotide-sugar biosynthesis; UDP-alpha-D-glucuronate biosynthesis; UDP-alpha-D-glucuronate from UDP-alpha-D-glucose: step 1/1.</text>
</comment>
<dbReference type="InterPro" id="IPR017476">
    <property type="entry name" value="UDP-Glc/GDP-Man"/>
</dbReference>
<dbReference type="Pfam" id="PF03720">
    <property type="entry name" value="UDPG_MGDP_dh_C"/>
    <property type="match status" value="1"/>
</dbReference>
<dbReference type="GO" id="GO:0051287">
    <property type="term" value="F:NAD binding"/>
    <property type="evidence" value="ECO:0007669"/>
    <property type="project" value="InterPro"/>
</dbReference>
<feature type="binding site" evidence="9">
    <location>
        <begin position="242"/>
        <end position="246"/>
    </location>
    <ligand>
        <name>substrate</name>
    </ligand>
</feature>
<evidence type="ECO:0000256" key="7">
    <source>
        <dbReference type="PIRNR" id="PIRNR000124"/>
    </source>
</evidence>
<feature type="domain" description="UDP-glucose/GDP-mannose dehydrogenase C-terminal" evidence="11">
    <location>
        <begin position="300"/>
        <end position="387"/>
    </location>
</feature>
<keyword evidence="13" id="KW-1185">Reference proteome</keyword>
<dbReference type="InterPro" id="IPR013328">
    <property type="entry name" value="6PGD_dom2"/>
</dbReference>
<dbReference type="InterPro" id="IPR036291">
    <property type="entry name" value="NAD(P)-bd_dom_sf"/>
</dbReference>
<evidence type="ECO:0000313" key="13">
    <source>
        <dbReference type="Proteomes" id="UP000052167"/>
    </source>
</evidence>
<dbReference type="InterPro" id="IPR036220">
    <property type="entry name" value="UDP-Glc/GDP-Man_DH_C_sf"/>
</dbReference>
<feature type="binding site" evidence="9">
    <location>
        <position position="250"/>
    </location>
    <ligand>
        <name>substrate</name>
    </ligand>
</feature>
<dbReference type="SUPFAM" id="SSF52413">
    <property type="entry name" value="UDP-glucose/GDP-mannose dehydrogenase C-terminal domain"/>
    <property type="match status" value="1"/>
</dbReference>
<dbReference type="EC" id="1.1.1.22" evidence="3 7"/>
<organism evidence="12 13">
    <name type="scientific">Pseudorhizobium pelagicum</name>
    <dbReference type="NCBI Taxonomy" id="1509405"/>
    <lineage>
        <taxon>Bacteria</taxon>
        <taxon>Pseudomonadati</taxon>
        <taxon>Pseudomonadota</taxon>
        <taxon>Alphaproteobacteria</taxon>
        <taxon>Hyphomicrobiales</taxon>
        <taxon>Rhizobiaceae</taxon>
        <taxon>Rhizobium/Agrobacterium group</taxon>
        <taxon>Pseudorhizobium</taxon>
    </lineage>
</organism>
<dbReference type="InterPro" id="IPR028357">
    <property type="entry name" value="UDPglc_DH_bac"/>
</dbReference>
<feature type="binding site" evidence="10">
    <location>
        <position position="83"/>
    </location>
    <ligand>
        <name>NAD(+)</name>
        <dbReference type="ChEBI" id="CHEBI:57540"/>
    </ligand>
</feature>
<dbReference type="PANTHER" id="PTHR43750:SF2">
    <property type="entry name" value="UDP-GLUCOSE 6-DEHYDROGENASE"/>
    <property type="match status" value="1"/>
</dbReference>
<feature type="active site" description="Nucleophile" evidence="8">
    <location>
        <position position="253"/>
    </location>
</feature>
<keyword evidence="4 7" id="KW-0560">Oxidoreductase</keyword>
<dbReference type="InterPro" id="IPR008927">
    <property type="entry name" value="6-PGluconate_DH-like_C_sf"/>
</dbReference>
<feature type="binding site" evidence="9">
    <location>
        <begin position="142"/>
        <end position="145"/>
    </location>
    <ligand>
        <name>substrate</name>
    </ligand>
</feature>
<feature type="binding site" evidence="10">
    <location>
        <position position="29"/>
    </location>
    <ligand>
        <name>NAD(+)</name>
        <dbReference type="ChEBI" id="CHEBI:57540"/>
    </ligand>
</feature>
<dbReference type="RefSeq" id="WP_037169413.1">
    <property type="nucleotide sequence ID" value="NZ_CAJXID010000017.1"/>
</dbReference>
<feature type="binding site" evidence="10">
    <location>
        <position position="314"/>
    </location>
    <ligand>
        <name>NAD(+)</name>
        <dbReference type="ChEBI" id="CHEBI:57540"/>
    </ligand>
</feature>
<dbReference type="NCBIfam" id="TIGR03026">
    <property type="entry name" value="NDP-sugDHase"/>
    <property type="match status" value="1"/>
</dbReference>
<accession>A0A922NXF0</accession>
<dbReference type="AlphaFoldDB" id="A0A922NXF0"/>
<dbReference type="PANTHER" id="PTHR43750">
    <property type="entry name" value="UDP-GLUCOSE 6-DEHYDROGENASE TUAD"/>
    <property type="match status" value="1"/>
</dbReference>
<reference evidence="12 13" key="1">
    <citation type="submission" date="2014-06" db="EMBL/GenBank/DDBJ databases">
        <title>Rhizobium pelagicum/R2-400B4.</title>
        <authorList>
            <person name="Kimes N.E."/>
            <person name="Lopez-Perez M."/>
        </authorList>
    </citation>
    <scope>NUCLEOTIDE SEQUENCE [LARGE SCALE GENOMIC DNA]</scope>
    <source>
        <strain evidence="12 13">R2-400B4</strain>
    </source>
</reference>
<proteinExistence type="inferred from homology"/>
<dbReference type="InterPro" id="IPR014026">
    <property type="entry name" value="UDP-Glc/GDP-Man_DH_dimer"/>
</dbReference>
<evidence type="ECO:0000256" key="1">
    <source>
        <dbReference type="ARBA" id="ARBA00004701"/>
    </source>
</evidence>
<dbReference type="PIRSF" id="PIRSF000124">
    <property type="entry name" value="UDPglc_GDPman_dh"/>
    <property type="match status" value="1"/>
</dbReference>
<evidence type="ECO:0000256" key="3">
    <source>
        <dbReference type="ARBA" id="ARBA00012954"/>
    </source>
</evidence>
<dbReference type="InterPro" id="IPR001732">
    <property type="entry name" value="UDP-Glc/GDP-Man_DH_N"/>
</dbReference>
<evidence type="ECO:0000256" key="9">
    <source>
        <dbReference type="PIRSR" id="PIRSR500134-2"/>
    </source>
</evidence>
<feature type="binding site" evidence="10">
    <location>
        <position position="34"/>
    </location>
    <ligand>
        <name>NAD(+)</name>
        <dbReference type="ChEBI" id="CHEBI:57540"/>
    </ligand>
</feature>
<dbReference type="InterPro" id="IPR014027">
    <property type="entry name" value="UDP-Glc/GDP-Man_DH_C"/>
</dbReference>
<comment type="catalytic activity">
    <reaction evidence="6 7">
        <text>UDP-alpha-D-glucose + 2 NAD(+) + H2O = UDP-alpha-D-glucuronate + 2 NADH + 3 H(+)</text>
        <dbReference type="Rhea" id="RHEA:23596"/>
        <dbReference type="ChEBI" id="CHEBI:15377"/>
        <dbReference type="ChEBI" id="CHEBI:15378"/>
        <dbReference type="ChEBI" id="CHEBI:57540"/>
        <dbReference type="ChEBI" id="CHEBI:57945"/>
        <dbReference type="ChEBI" id="CHEBI:58052"/>
        <dbReference type="ChEBI" id="CHEBI:58885"/>
        <dbReference type="EC" id="1.1.1.22"/>
    </reaction>
</comment>
<dbReference type="Gene3D" id="3.40.50.720">
    <property type="entry name" value="NAD(P)-binding Rossmann-like Domain"/>
    <property type="match status" value="2"/>
</dbReference>
<dbReference type="Gene3D" id="1.10.1040.10">
    <property type="entry name" value="N-(1-d-carboxylethyl)-l-norvaline Dehydrogenase, domain 2"/>
    <property type="match status" value="1"/>
</dbReference>
<evidence type="ECO:0000256" key="6">
    <source>
        <dbReference type="ARBA" id="ARBA00047473"/>
    </source>
</evidence>
<comment type="caution">
    <text evidence="12">The sequence shown here is derived from an EMBL/GenBank/DDBJ whole genome shotgun (WGS) entry which is preliminary data.</text>
</comment>
<evidence type="ECO:0000313" key="12">
    <source>
        <dbReference type="EMBL" id="KEQ02875.1"/>
    </source>
</evidence>
<dbReference type="Proteomes" id="UP000052167">
    <property type="component" value="Unassembled WGS sequence"/>
</dbReference>
<dbReference type="Pfam" id="PF00984">
    <property type="entry name" value="UDPG_MGDP_dh"/>
    <property type="match status" value="1"/>
</dbReference>
<evidence type="ECO:0000256" key="4">
    <source>
        <dbReference type="ARBA" id="ARBA00023002"/>
    </source>
</evidence>
<dbReference type="GO" id="GO:0000271">
    <property type="term" value="P:polysaccharide biosynthetic process"/>
    <property type="evidence" value="ECO:0007669"/>
    <property type="project" value="InterPro"/>
</dbReference>
<evidence type="ECO:0000256" key="10">
    <source>
        <dbReference type="PIRSR" id="PIRSR500134-3"/>
    </source>
</evidence>
<dbReference type="Pfam" id="PF03721">
    <property type="entry name" value="UDPG_MGDP_dh_N"/>
    <property type="match status" value="1"/>
</dbReference>
<evidence type="ECO:0000259" key="11">
    <source>
        <dbReference type="SMART" id="SM00984"/>
    </source>
</evidence>
<sequence>MKIAVAGLGYVGVANGLLLGQHNEVVGFDPSVDRVNALKAKTSPIKDSTVQDFLSRSDVDFQATSNPEEAYADAELVLIATPTNYDPSTNYFDTTSVEASIKEARRYGNNPLFLIKSTIPVGYTSSLIETLGYPEIIFSPEFLREGKALHDNLYPSRIIVGDRSTRGENIAALLMQGAHAKNVPLLLTSSSEAEAIKLFANTYLAMRVAYFNELDTYSETHGLDASSLIEGVCLDPRIGLHYNNPSFGYGGYCLPKDTKQLLANYRDVPQTLIAAIVSANSTRKDHVAERILARRPKTVGIYRLTMKAESDNFRDSSVQGIMKRLKAKGIEVIIYEPALKDPLFFNSEVEKKLEAFKARSDVIVANRLSDELSDCGEKIYTRDVFKRD</sequence>
<comment type="similarity">
    <text evidence="2 7">Belongs to the UDP-glucose/GDP-mannose dehydrogenase family.</text>
</comment>
<dbReference type="SUPFAM" id="SSF48179">
    <property type="entry name" value="6-phosphogluconate dehydrogenase C-terminal domain-like"/>
    <property type="match status" value="1"/>
</dbReference>
<evidence type="ECO:0000256" key="8">
    <source>
        <dbReference type="PIRSR" id="PIRSR500134-1"/>
    </source>
</evidence>
<feature type="binding site" evidence="9">
    <location>
        <position position="197"/>
    </location>
    <ligand>
        <name>substrate</name>
    </ligand>
</feature>
<feature type="binding site" evidence="10">
    <location>
        <position position="256"/>
    </location>
    <ligand>
        <name>NAD(+)</name>
        <dbReference type="ChEBI" id="CHEBI:57540"/>
    </ligand>
</feature>
<evidence type="ECO:0000256" key="2">
    <source>
        <dbReference type="ARBA" id="ARBA00006601"/>
    </source>
</evidence>
<feature type="binding site" evidence="9">
    <location>
        <position position="388"/>
    </location>
    <ligand>
        <name>substrate</name>
    </ligand>
</feature>
<keyword evidence="5 7" id="KW-0520">NAD</keyword>
<dbReference type="GO" id="GO:0003979">
    <property type="term" value="F:UDP-glucose 6-dehydrogenase activity"/>
    <property type="evidence" value="ECO:0007669"/>
    <property type="project" value="UniProtKB-EC"/>
</dbReference>
<feature type="binding site" evidence="9">
    <location>
        <position position="307"/>
    </location>
    <ligand>
        <name>substrate</name>
    </ligand>
</feature>